<evidence type="ECO:0000313" key="2">
    <source>
        <dbReference type="Proteomes" id="UP000248886"/>
    </source>
</evidence>
<accession>A0A2W1K259</accession>
<evidence type="ECO:0000313" key="1">
    <source>
        <dbReference type="EMBL" id="PZD80550.1"/>
    </source>
</evidence>
<dbReference type="EMBL" id="QKQP01000005">
    <property type="protein sequence ID" value="PZD80550.1"/>
    <property type="molecule type" value="Genomic_DNA"/>
</dbReference>
<sequence length="205" mass="24446">MRENGRFWGKWAVLGLISFLLLCGVWVFSIPRATAGVEFAFSVGDGVNAYYLPAMADFVYSDDGLYYEWSAGGWLYSGDYYGPWLPLPMTMVVPSPLLYGPPPPVSAFRPYFIWWRARVAPWYRVYHPGWWLRHHVDLARYRIWRARVVPVYRNRPFYRWRMHPVIRPVGGRIRIAYRARRRPVRRIIVAHPHPLRRRVIARRER</sequence>
<organism evidence="1 2">
    <name type="scientific">Acidithiobacillus ferrooxidans</name>
    <name type="common">Thiobacillus ferrooxidans</name>
    <dbReference type="NCBI Taxonomy" id="920"/>
    <lineage>
        <taxon>Bacteria</taxon>
        <taxon>Pseudomonadati</taxon>
        <taxon>Pseudomonadota</taxon>
        <taxon>Acidithiobacillia</taxon>
        <taxon>Acidithiobacillales</taxon>
        <taxon>Acidithiobacillaceae</taxon>
        <taxon>Acidithiobacillus</taxon>
    </lineage>
</organism>
<gene>
    <name evidence="1" type="ORF">DN052_08860</name>
</gene>
<dbReference type="AlphaFoldDB" id="A0A2W1K259"/>
<dbReference type="Proteomes" id="UP000248886">
    <property type="component" value="Unassembled WGS sequence"/>
</dbReference>
<name>A0A2W1K259_ACIFR</name>
<dbReference type="GeneID" id="65281559"/>
<reference evidence="1 2" key="1">
    <citation type="submission" date="2018-06" db="EMBL/GenBank/DDBJ databases">
        <title>Draft sequence of Acidithiobacillus ferrooxidans CCM 4253.</title>
        <authorList>
            <person name="Moya-Beltran A."/>
            <person name="Castro M."/>
            <person name="Covarrubias P.C."/>
            <person name="Issotta F."/>
            <person name="Janiczek O."/>
            <person name="Mandl M."/>
            <person name="Kucera J."/>
            <person name="Quatrini R."/>
        </authorList>
    </citation>
    <scope>NUCLEOTIDE SEQUENCE [LARGE SCALE GENOMIC DNA]</scope>
    <source>
        <strain evidence="1 2">CCM 4253</strain>
    </source>
</reference>
<comment type="caution">
    <text evidence="1">The sequence shown here is derived from an EMBL/GenBank/DDBJ whole genome shotgun (WGS) entry which is preliminary data.</text>
</comment>
<dbReference type="RefSeq" id="WP_009563470.1">
    <property type="nucleotide sequence ID" value="NZ_AP025160.1"/>
</dbReference>
<dbReference type="OrthoDB" id="9342863at2"/>
<protein>
    <submittedName>
        <fullName evidence="1">Uncharacterized protein</fullName>
    </submittedName>
</protein>
<proteinExistence type="predicted"/>